<keyword evidence="3" id="KW-1185">Reference proteome</keyword>
<evidence type="ECO:0000313" key="2">
    <source>
        <dbReference type="EMBL" id="TWT77167.1"/>
    </source>
</evidence>
<dbReference type="Proteomes" id="UP000316213">
    <property type="component" value="Unassembled WGS sequence"/>
</dbReference>
<organism evidence="2 3">
    <name type="scientific">Neorhodopirellula pilleata</name>
    <dbReference type="NCBI Taxonomy" id="2714738"/>
    <lineage>
        <taxon>Bacteria</taxon>
        <taxon>Pseudomonadati</taxon>
        <taxon>Planctomycetota</taxon>
        <taxon>Planctomycetia</taxon>
        <taxon>Pirellulales</taxon>
        <taxon>Pirellulaceae</taxon>
        <taxon>Neorhodopirellula</taxon>
    </lineage>
</organism>
<evidence type="ECO:0000313" key="3">
    <source>
        <dbReference type="Proteomes" id="UP000316213"/>
    </source>
</evidence>
<accession>A0A5C5YQZ7</accession>
<dbReference type="AlphaFoldDB" id="A0A5C5YQZ7"/>
<name>A0A5C5YQZ7_9BACT</name>
<reference evidence="2 3" key="1">
    <citation type="submission" date="2019-02" db="EMBL/GenBank/DDBJ databases">
        <title>Deep-cultivation of Planctomycetes and their phenomic and genomic characterization uncovers novel biology.</title>
        <authorList>
            <person name="Wiegand S."/>
            <person name="Jogler M."/>
            <person name="Boedeker C."/>
            <person name="Pinto D."/>
            <person name="Vollmers J."/>
            <person name="Rivas-Marin E."/>
            <person name="Kohn T."/>
            <person name="Peeters S.H."/>
            <person name="Heuer A."/>
            <person name="Rast P."/>
            <person name="Oberbeckmann S."/>
            <person name="Bunk B."/>
            <person name="Jeske O."/>
            <person name="Meyerdierks A."/>
            <person name="Storesund J.E."/>
            <person name="Kallscheuer N."/>
            <person name="Luecker S."/>
            <person name="Lage O.M."/>
            <person name="Pohl T."/>
            <person name="Merkel B.J."/>
            <person name="Hornburger P."/>
            <person name="Mueller R.-W."/>
            <person name="Bruemmer F."/>
            <person name="Labrenz M."/>
            <person name="Spormann A.M."/>
            <person name="Op Den Camp H."/>
            <person name="Overmann J."/>
            <person name="Amann R."/>
            <person name="Jetten M.S.M."/>
            <person name="Mascher T."/>
            <person name="Medema M.H."/>
            <person name="Devos D.P."/>
            <person name="Kaster A.-K."/>
            <person name="Ovreas L."/>
            <person name="Rohde M."/>
            <person name="Galperin M.Y."/>
            <person name="Jogler C."/>
        </authorList>
    </citation>
    <scope>NUCLEOTIDE SEQUENCE [LARGE SCALE GENOMIC DNA]</scope>
    <source>
        <strain evidence="2 3">Pla100</strain>
    </source>
</reference>
<proteinExistence type="predicted"/>
<protein>
    <submittedName>
        <fullName evidence="2">Uncharacterized protein</fullName>
    </submittedName>
</protein>
<sequence>MTGGPISDRRLISHEDGKVQFWARVGDQTGGGDGRSAPYTLTQIFYFLGRKDGFHYFEIPNEGFYRVANGTAATDMPLDLPGKNPFGSVGLFVVFRDDKLSTPTSDELADAGIDTTPTGGE</sequence>
<feature type="region of interest" description="Disordered" evidence="1">
    <location>
        <begin position="102"/>
        <end position="121"/>
    </location>
</feature>
<gene>
    <name evidence="2" type="ORF">Pla100_63400</name>
</gene>
<evidence type="ECO:0000256" key="1">
    <source>
        <dbReference type="SAM" id="MobiDB-lite"/>
    </source>
</evidence>
<dbReference type="EMBL" id="SJPM01000066">
    <property type="protein sequence ID" value="TWT77167.1"/>
    <property type="molecule type" value="Genomic_DNA"/>
</dbReference>
<comment type="caution">
    <text evidence="2">The sequence shown here is derived from an EMBL/GenBank/DDBJ whole genome shotgun (WGS) entry which is preliminary data.</text>
</comment>